<dbReference type="SUPFAM" id="SSF49785">
    <property type="entry name" value="Galactose-binding domain-like"/>
    <property type="match status" value="1"/>
</dbReference>
<sequence length="228" mass="25745">MMFSFFSAVPGHHLLFALSLLGIVGLFPGVSHRFLSEDQDYYMQELLNREHYYHVPVQEESTVEGRELYSPPIQNVPKTSGKQTGGKTKSVKSSKKAEKNANSISEADGHYRSETVDCPPLGLETLKIDDFQLHASSMLRYGLGAHRGRLNIQSGLYEDDLYDGGWCAGRNDPLQWFEVDARRLTKFTGIITQGRSSHWSSDWVTSYRVLVSNDSHTWVTLKNGSRDL</sequence>
<dbReference type="AlphaFoldDB" id="A0A8J4WX41"/>
<accession>A0A8J4WX41</accession>
<protein>
    <submittedName>
        <fullName evidence="3">Inactive carboxypeptidase-like protein X2</fullName>
    </submittedName>
</protein>
<keyword evidence="3" id="KW-0645">Protease</keyword>
<dbReference type="PANTHER" id="PTHR24543">
    <property type="entry name" value="MULTICOPPER OXIDASE-RELATED"/>
    <property type="match status" value="1"/>
</dbReference>
<dbReference type="GO" id="GO:0004180">
    <property type="term" value="F:carboxypeptidase activity"/>
    <property type="evidence" value="ECO:0007669"/>
    <property type="project" value="UniProtKB-KW"/>
</dbReference>
<dbReference type="InterPro" id="IPR000421">
    <property type="entry name" value="FA58C"/>
</dbReference>
<dbReference type="CDD" id="cd00057">
    <property type="entry name" value="FA58C"/>
    <property type="match status" value="1"/>
</dbReference>
<dbReference type="Gene3D" id="2.60.120.260">
    <property type="entry name" value="Galactose-binding domain-like"/>
    <property type="match status" value="1"/>
</dbReference>
<proteinExistence type="predicted"/>
<feature type="domain" description="F5/8 type C" evidence="2">
    <location>
        <begin position="116"/>
        <end position="228"/>
    </location>
</feature>
<dbReference type="OrthoDB" id="8949620at2759"/>
<dbReference type="PROSITE" id="PS50022">
    <property type="entry name" value="FA58C_3"/>
    <property type="match status" value="1"/>
</dbReference>
<dbReference type="Pfam" id="PF00754">
    <property type="entry name" value="F5_F8_type_C"/>
    <property type="match status" value="1"/>
</dbReference>
<comment type="caution">
    <text evidence="3">The sequence shown here is derived from an EMBL/GenBank/DDBJ whole genome shotgun (WGS) entry which is preliminary data.</text>
</comment>
<keyword evidence="3" id="KW-0121">Carboxypeptidase</keyword>
<keyword evidence="3" id="KW-0378">Hydrolase</keyword>
<feature type="compositionally biased region" description="Low complexity" evidence="1">
    <location>
        <begin position="78"/>
        <end position="88"/>
    </location>
</feature>
<organism evidence="3 4">
    <name type="scientific">Clarias magur</name>
    <name type="common">Asian catfish</name>
    <name type="synonym">Macropteronotus magur</name>
    <dbReference type="NCBI Taxonomy" id="1594786"/>
    <lineage>
        <taxon>Eukaryota</taxon>
        <taxon>Metazoa</taxon>
        <taxon>Chordata</taxon>
        <taxon>Craniata</taxon>
        <taxon>Vertebrata</taxon>
        <taxon>Euteleostomi</taxon>
        <taxon>Actinopterygii</taxon>
        <taxon>Neopterygii</taxon>
        <taxon>Teleostei</taxon>
        <taxon>Ostariophysi</taxon>
        <taxon>Siluriformes</taxon>
        <taxon>Clariidae</taxon>
        <taxon>Clarias</taxon>
    </lineage>
</organism>
<evidence type="ECO:0000259" key="2">
    <source>
        <dbReference type="PROSITE" id="PS50022"/>
    </source>
</evidence>
<dbReference type="EMBL" id="QNUK01000394">
    <property type="protein sequence ID" value="KAF5894061.1"/>
    <property type="molecule type" value="Genomic_DNA"/>
</dbReference>
<evidence type="ECO:0000256" key="1">
    <source>
        <dbReference type="SAM" id="MobiDB-lite"/>
    </source>
</evidence>
<feature type="region of interest" description="Disordered" evidence="1">
    <location>
        <begin position="70"/>
        <end position="108"/>
    </location>
</feature>
<name>A0A8J4WX41_CLAMG</name>
<gene>
    <name evidence="3" type="primary">cpxm2</name>
    <name evidence="3" type="ORF">DAT39_016233</name>
</gene>
<dbReference type="InterPro" id="IPR008979">
    <property type="entry name" value="Galactose-bd-like_sf"/>
</dbReference>
<feature type="non-terminal residue" evidence="3">
    <location>
        <position position="228"/>
    </location>
</feature>
<reference evidence="3" key="1">
    <citation type="submission" date="2020-07" db="EMBL/GenBank/DDBJ databases">
        <title>Clarias magur genome sequencing, assembly and annotation.</title>
        <authorList>
            <person name="Kushwaha B."/>
            <person name="Kumar R."/>
            <person name="Das P."/>
            <person name="Joshi C.G."/>
            <person name="Kumar D."/>
            <person name="Nagpure N.S."/>
            <person name="Pandey M."/>
            <person name="Agarwal S."/>
            <person name="Srivastava S."/>
            <person name="Singh M."/>
            <person name="Sahoo L."/>
            <person name="Jayasankar P."/>
            <person name="Meher P.K."/>
            <person name="Koringa P.G."/>
            <person name="Iquebal M.A."/>
            <person name="Das S.P."/>
            <person name="Bit A."/>
            <person name="Patnaik S."/>
            <person name="Patel N."/>
            <person name="Shah T.M."/>
            <person name="Hinsu A."/>
            <person name="Jena J.K."/>
        </authorList>
    </citation>
    <scope>NUCLEOTIDE SEQUENCE</scope>
    <source>
        <strain evidence="3">CIFAMagur01</strain>
        <tissue evidence="3">Testis</tissue>
    </source>
</reference>
<dbReference type="Proteomes" id="UP000727407">
    <property type="component" value="Unassembled WGS sequence"/>
</dbReference>
<evidence type="ECO:0000313" key="3">
    <source>
        <dbReference type="EMBL" id="KAF5894061.1"/>
    </source>
</evidence>
<dbReference type="PANTHER" id="PTHR24543:SF291">
    <property type="entry name" value="SMOKE ALARM, ISOFORM D"/>
    <property type="match status" value="1"/>
</dbReference>
<keyword evidence="4" id="KW-1185">Reference proteome</keyword>
<evidence type="ECO:0000313" key="4">
    <source>
        <dbReference type="Proteomes" id="UP000727407"/>
    </source>
</evidence>